<accession>A0ABM9P745</accession>
<evidence type="ECO:0000259" key="2">
    <source>
        <dbReference type="Pfam" id="PF12146"/>
    </source>
</evidence>
<organism evidence="3 4">
    <name type="scientific">Tenacibaculum polynesiense</name>
    <dbReference type="NCBI Taxonomy" id="3137857"/>
    <lineage>
        <taxon>Bacteria</taxon>
        <taxon>Pseudomonadati</taxon>
        <taxon>Bacteroidota</taxon>
        <taxon>Flavobacteriia</taxon>
        <taxon>Flavobacteriales</taxon>
        <taxon>Flavobacteriaceae</taxon>
        <taxon>Tenacibaculum</taxon>
    </lineage>
</organism>
<dbReference type="Proteomes" id="UP001497527">
    <property type="component" value="Unassembled WGS sequence"/>
</dbReference>
<gene>
    <name evidence="3" type="ORF">T190423A01A_130041</name>
</gene>
<feature type="domain" description="Serine aminopeptidase S33" evidence="2">
    <location>
        <begin position="63"/>
        <end position="171"/>
    </location>
</feature>
<comment type="caution">
    <text evidence="3">The sequence shown here is derived from an EMBL/GenBank/DDBJ whole genome shotgun (WGS) entry which is preliminary data.</text>
</comment>
<keyword evidence="1" id="KW-0732">Signal</keyword>
<dbReference type="PANTHER" id="PTHR12277:SF81">
    <property type="entry name" value="PROTEIN ABHD13"/>
    <property type="match status" value="1"/>
</dbReference>
<dbReference type="SUPFAM" id="SSF53474">
    <property type="entry name" value="alpha/beta-Hydrolases"/>
    <property type="match status" value="1"/>
</dbReference>
<evidence type="ECO:0000256" key="1">
    <source>
        <dbReference type="SAM" id="SignalP"/>
    </source>
</evidence>
<dbReference type="Pfam" id="PF12146">
    <property type="entry name" value="Hydrolase_4"/>
    <property type="match status" value="1"/>
</dbReference>
<protein>
    <submittedName>
        <fullName evidence="3">Hydrolase_4 domain-containing protein</fullName>
    </submittedName>
</protein>
<feature type="signal peptide" evidence="1">
    <location>
        <begin position="1"/>
        <end position="21"/>
    </location>
</feature>
<dbReference type="Gene3D" id="3.40.50.1820">
    <property type="entry name" value="alpha/beta hydrolase"/>
    <property type="match status" value="1"/>
</dbReference>
<keyword evidence="4" id="KW-1185">Reference proteome</keyword>
<evidence type="ECO:0000313" key="4">
    <source>
        <dbReference type="Proteomes" id="UP001497527"/>
    </source>
</evidence>
<evidence type="ECO:0000313" key="3">
    <source>
        <dbReference type="EMBL" id="CAL2101361.1"/>
    </source>
</evidence>
<dbReference type="EMBL" id="CAXJIO010000004">
    <property type="protein sequence ID" value="CAL2101361.1"/>
    <property type="molecule type" value="Genomic_DNA"/>
</dbReference>
<dbReference type="InterPro" id="IPR029058">
    <property type="entry name" value="AB_hydrolase_fold"/>
</dbReference>
<dbReference type="RefSeq" id="WP_348714125.1">
    <property type="nucleotide sequence ID" value="NZ_CAXJIO010000004.1"/>
</dbReference>
<proteinExistence type="predicted"/>
<dbReference type="PANTHER" id="PTHR12277">
    <property type="entry name" value="ALPHA/BETA HYDROLASE DOMAIN-CONTAINING PROTEIN"/>
    <property type="match status" value="1"/>
</dbReference>
<sequence length="268" mass="30677">MRTKNRYILLVLVMFCQFVNAQFDEKFYFPKKEWKEVHIPHSEEFIAVENDTIHTTFFQTNKKIKATILFFHGAGGNISTYMYMIKPLVENGYQVYAVDFRGYGKSTGKPTHVNVKQDAEMFFQRVQNTAAVKNTKLIVYGASLGCQIATYIANKHQKEINGLILDGGFASFADVAKLYAPKEAHTYIDMALGKMYPSKEEIKEIINVPKLIIHGKADKSIPIEQSKIVYSNAQEPKVFFESEEDHLNAIKLETKVVFKEIDKLLTIQ</sequence>
<dbReference type="InterPro" id="IPR022742">
    <property type="entry name" value="Hydrolase_4"/>
</dbReference>
<keyword evidence="3" id="KW-0378">Hydrolase</keyword>
<feature type="chain" id="PRO_5045547622" evidence="1">
    <location>
        <begin position="22"/>
        <end position="268"/>
    </location>
</feature>
<name>A0ABM9P745_9FLAO</name>
<reference evidence="3 4" key="1">
    <citation type="submission" date="2024-05" db="EMBL/GenBank/DDBJ databases">
        <authorList>
            <person name="Duchaud E."/>
        </authorList>
    </citation>
    <scope>NUCLEOTIDE SEQUENCE [LARGE SCALE GENOMIC DNA]</scope>
    <source>
        <strain evidence="3">Ena-SAMPLE-TAB-13-05-2024-13:56:06:370-140308</strain>
    </source>
</reference>
<dbReference type="GO" id="GO:0016787">
    <property type="term" value="F:hydrolase activity"/>
    <property type="evidence" value="ECO:0007669"/>
    <property type="project" value="UniProtKB-KW"/>
</dbReference>